<dbReference type="SUPFAM" id="SSF55166">
    <property type="entry name" value="Hedgehog/DD-peptidase"/>
    <property type="match status" value="1"/>
</dbReference>
<evidence type="ECO:0000256" key="11">
    <source>
        <dbReference type="ARBA" id="ARBA00093666"/>
    </source>
</evidence>
<feature type="region of interest" description="Disordered" evidence="12">
    <location>
        <begin position="439"/>
        <end position="460"/>
    </location>
</feature>
<evidence type="ECO:0000256" key="8">
    <source>
        <dbReference type="ARBA" id="ARBA00023049"/>
    </source>
</evidence>
<evidence type="ECO:0000256" key="2">
    <source>
        <dbReference type="ARBA" id="ARBA00004776"/>
    </source>
</evidence>
<feature type="compositionally biased region" description="Low complexity" evidence="12">
    <location>
        <begin position="254"/>
        <end position="286"/>
    </location>
</feature>
<evidence type="ECO:0000256" key="6">
    <source>
        <dbReference type="ARBA" id="ARBA00022801"/>
    </source>
</evidence>
<protein>
    <recommendedName>
        <fullName evidence="11">Murein endopeptidase K</fullName>
    </recommendedName>
</protein>
<evidence type="ECO:0000313" key="14">
    <source>
        <dbReference type="EMBL" id="MFD2236209.1"/>
    </source>
</evidence>
<feature type="compositionally biased region" description="Low complexity" evidence="12">
    <location>
        <begin position="446"/>
        <end position="456"/>
    </location>
</feature>
<evidence type="ECO:0000313" key="15">
    <source>
        <dbReference type="Proteomes" id="UP001597371"/>
    </source>
</evidence>
<reference evidence="15" key="1">
    <citation type="journal article" date="2019" name="Int. J. Syst. Evol. Microbiol.">
        <title>The Global Catalogue of Microorganisms (GCM) 10K type strain sequencing project: providing services to taxonomists for standard genome sequencing and annotation.</title>
        <authorList>
            <consortium name="The Broad Institute Genomics Platform"/>
            <consortium name="The Broad Institute Genome Sequencing Center for Infectious Disease"/>
            <person name="Wu L."/>
            <person name="Ma J."/>
        </authorList>
    </citation>
    <scope>NUCLEOTIDE SEQUENCE [LARGE SCALE GENOMIC DNA]</scope>
    <source>
        <strain evidence="15">ZS-35-S2</strain>
    </source>
</reference>
<dbReference type="RefSeq" id="WP_377946324.1">
    <property type="nucleotide sequence ID" value="NZ_JBHUIJ010000002.1"/>
</dbReference>
<keyword evidence="9" id="KW-0961">Cell wall biogenesis/degradation</keyword>
<comment type="pathway">
    <text evidence="2">Cell wall biogenesis; cell wall polysaccharide biosynthesis.</text>
</comment>
<proteinExistence type="inferred from homology"/>
<keyword evidence="6" id="KW-0378">Hydrolase</keyword>
<evidence type="ECO:0000256" key="7">
    <source>
        <dbReference type="ARBA" id="ARBA00022833"/>
    </source>
</evidence>
<comment type="similarity">
    <text evidence="10">Belongs to the peptidase M15 family.</text>
</comment>
<evidence type="ECO:0000256" key="13">
    <source>
        <dbReference type="SAM" id="SignalP"/>
    </source>
</evidence>
<evidence type="ECO:0000256" key="3">
    <source>
        <dbReference type="ARBA" id="ARBA00022670"/>
    </source>
</evidence>
<feature type="signal peptide" evidence="13">
    <location>
        <begin position="1"/>
        <end position="32"/>
    </location>
</feature>
<dbReference type="Pfam" id="PF05951">
    <property type="entry name" value="Peptidase_M15_2"/>
    <property type="match status" value="1"/>
</dbReference>
<sequence>MTGRAVRRWAHAAAIAAASLMLVVTSGGTAEAETRTLKLYHVHLREKTEITYKRNGRFLPDGLKKANWALRDWRESKPTDMDPHLLDFLWEIQRRSGTRDYINIIGGYRSPKTNRTLRSRSSGVADNSQHTRGKAIDFFIPDVPLSRVRSIALQLQLGGVGYYPRSGSPFVHIDMGNGRYWPRMNRNELAKIFPQGNTIYLPADGKPLPGYQTALASYNQRRSGASVQMADARSGGPTLLARLFGGGADEAEAEAQAATAPVPRPAAPARRAPAPAPAVQVAAAQPSRPTAPAQLPAGVPMPERNAFDTSARSGARAPVPGAEIPREREVAALDLARVPVPASAPARSAPAVVAAAAEEAPVAGTVSQTLVAALETPAPSAASAGQLAYVPTPSTRPPFEAILQALPVPQAAPAVAAADSEDQPVAMASLEASAPLPVAAPPVPAAQPASEEPSLADGTPVPSALVAALEEAADIAPTDLAAAPMDEPAPSLSGKGGRVLRSEAARAQPAAPRVMDVDEMIGRRIEVASLVTGLEDRALESRPARPRGNMLVVDVPVAGVASGFAPATSVSASDRFSGSAVNFLPMQRLN</sequence>
<evidence type="ECO:0000256" key="12">
    <source>
        <dbReference type="SAM" id="MobiDB-lite"/>
    </source>
</evidence>
<keyword evidence="3" id="KW-0645">Protease</keyword>
<gene>
    <name evidence="14" type="ORF">ACFSKQ_01880</name>
</gene>
<dbReference type="PANTHER" id="PTHR37425:SF1">
    <property type="entry name" value="OUTER MEMBRANE PROTEIN"/>
    <property type="match status" value="1"/>
</dbReference>
<comment type="cofactor">
    <cofactor evidence="1">
        <name>Zn(2+)</name>
        <dbReference type="ChEBI" id="CHEBI:29105"/>
    </cofactor>
</comment>
<dbReference type="Gene3D" id="3.30.1380.10">
    <property type="match status" value="1"/>
</dbReference>
<dbReference type="Proteomes" id="UP001597371">
    <property type="component" value="Unassembled WGS sequence"/>
</dbReference>
<keyword evidence="15" id="KW-1185">Reference proteome</keyword>
<evidence type="ECO:0000256" key="1">
    <source>
        <dbReference type="ARBA" id="ARBA00001947"/>
    </source>
</evidence>
<dbReference type="InterPro" id="IPR010275">
    <property type="entry name" value="MepK"/>
</dbReference>
<organism evidence="14 15">
    <name type="scientific">Aureimonas populi</name>
    <dbReference type="NCBI Taxonomy" id="1701758"/>
    <lineage>
        <taxon>Bacteria</taxon>
        <taxon>Pseudomonadati</taxon>
        <taxon>Pseudomonadota</taxon>
        <taxon>Alphaproteobacteria</taxon>
        <taxon>Hyphomicrobiales</taxon>
        <taxon>Aurantimonadaceae</taxon>
        <taxon>Aureimonas</taxon>
    </lineage>
</organism>
<name>A0ABW5CG17_9HYPH</name>
<feature type="chain" id="PRO_5046558733" description="Murein endopeptidase K" evidence="13">
    <location>
        <begin position="33"/>
        <end position="590"/>
    </location>
</feature>
<evidence type="ECO:0000256" key="9">
    <source>
        <dbReference type="ARBA" id="ARBA00023316"/>
    </source>
</evidence>
<feature type="region of interest" description="Disordered" evidence="12">
    <location>
        <begin position="482"/>
        <end position="505"/>
    </location>
</feature>
<feature type="region of interest" description="Disordered" evidence="12">
    <location>
        <begin position="250"/>
        <end position="300"/>
    </location>
</feature>
<keyword evidence="7" id="KW-0862">Zinc</keyword>
<evidence type="ECO:0000256" key="10">
    <source>
        <dbReference type="ARBA" id="ARBA00093448"/>
    </source>
</evidence>
<comment type="caution">
    <text evidence="14">The sequence shown here is derived from an EMBL/GenBank/DDBJ whole genome shotgun (WGS) entry which is preliminary data.</text>
</comment>
<dbReference type="CDD" id="cd14844">
    <property type="entry name" value="Zn-DD-carboxypeptidase_like"/>
    <property type="match status" value="1"/>
</dbReference>
<evidence type="ECO:0000256" key="4">
    <source>
        <dbReference type="ARBA" id="ARBA00022723"/>
    </source>
</evidence>
<evidence type="ECO:0000256" key="5">
    <source>
        <dbReference type="ARBA" id="ARBA00022729"/>
    </source>
</evidence>
<keyword evidence="4" id="KW-0479">Metal-binding</keyword>
<accession>A0ABW5CG17</accession>
<keyword evidence="8" id="KW-0482">Metalloprotease</keyword>
<dbReference type="EMBL" id="JBHUIJ010000002">
    <property type="protein sequence ID" value="MFD2236209.1"/>
    <property type="molecule type" value="Genomic_DNA"/>
</dbReference>
<dbReference type="InterPro" id="IPR009045">
    <property type="entry name" value="Zn_M74/Hedgehog-like"/>
</dbReference>
<dbReference type="PANTHER" id="PTHR37425">
    <property type="match status" value="1"/>
</dbReference>
<keyword evidence="5 13" id="KW-0732">Signal</keyword>